<dbReference type="Proteomes" id="UP001063350">
    <property type="component" value="Chromosome"/>
</dbReference>
<dbReference type="AlphaFoldDB" id="A0A915XJH7"/>
<feature type="region of interest" description="Disordered" evidence="1">
    <location>
        <begin position="115"/>
        <end position="151"/>
    </location>
</feature>
<organism evidence="2 3">
    <name type="scientific">Desulfolithobacter dissulfuricans</name>
    <dbReference type="NCBI Taxonomy" id="2795293"/>
    <lineage>
        <taxon>Bacteria</taxon>
        <taxon>Pseudomonadati</taxon>
        <taxon>Thermodesulfobacteriota</taxon>
        <taxon>Desulfobulbia</taxon>
        <taxon>Desulfobulbales</taxon>
        <taxon>Desulfobulbaceae</taxon>
        <taxon>Desulfolithobacter</taxon>
    </lineage>
</organism>
<gene>
    <name evidence="2" type="ORF">GF1_10730</name>
</gene>
<proteinExistence type="predicted"/>
<dbReference type="InterPro" id="IPR014729">
    <property type="entry name" value="Rossmann-like_a/b/a_fold"/>
</dbReference>
<feature type="compositionally biased region" description="Basic and acidic residues" evidence="1">
    <location>
        <begin position="115"/>
        <end position="125"/>
    </location>
</feature>
<dbReference type="RefSeq" id="WP_267928596.1">
    <property type="nucleotide sequence ID" value="NZ_AP024233.1"/>
</dbReference>
<dbReference type="EMBL" id="AP024233">
    <property type="protein sequence ID" value="BCO08697.1"/>
    <property type="molecule type" value="Genomic_DNA"/>
</dbReference>
<accession>A0A915XJH7</accession>
<dbReference type="KEGG" id="ddu:GF1_10730"/>
<evidence type="ECO:0000256" key="1">
    <source>
        <dbReference type="SAM" id="MobiDB-lite"/>
    </source>
</evidence>
<reference evidence="2" key="1">
    <citation type="submission" date="2020-12" db="EMBL/GenBank/DDBJ databases">
        <title>Desulfobium dissulfuricans gen. nov., sp. nov., a novel mesophilic, sulfate-reducing bacterium isolated from a deep-sea hydrothermal vent.</title>
        <authorList>
            <person name="Hashimoto Y."/>
            <person name="Tame A."/>
            <person name="Sawayama S."/>
            <person name="Miyazaki J."/>
            <person name="Takai K."/>
            <person name="Nakagawa S."/>
        </authorList>
    </citation>
    <scope>NUCLEOTIDE SEQUENCE</scope>
    <source>
        <strain evidence="2">GF1</strain>
    </source>
</reference>
<keyword evidence="3" id="KW-1185">Reference proteome</keyword>
<evidence type="ECO:0000313" key="3">
    <source>
        <dbReference type="Proteomes" id="UP001063350"/>
    </source>
</evidence>
<evidence type="ECO:0000313" key="2">
    <source>
        <dbReference type="EMBL" id="BCO08697.1"/>
    </source>
</evidence>
<protein>
    <submittedName>
        <fullName evidence="2">Uncharacterized protein</fullName>
    </submittedName>
</protein>
<sequence length="151" mass="16669">MAAQSDVPKILVVGGKTFSDSLTAYALKMAQKLDLEIIALNVDEDILDLSADEQAAAREAFFEAAEQSAADLAEKAESMDIKFTSMVVVNRIQTTIEKILNQELGVRYILSEPAPDRSEHHRDRVQNPVLQLVGPETHHIDPVSVRDEGEK</sequence>
<dbReference type="SUPFAM" id="SSF52402">
    <property type="entry name" value="Adenine nucleotide alpha hydrolases-like"/>
    <property type="match status" value="1"/>
</dbReference>
<name>A0A915XJH7_9BACT</name>
<feature type="compositionally biased region" description="Basic and acidic residues" evidence="1">
    <location>
        <begin position="136"/>
        <end position="151"/>
    </location>
</feature>
<dbReference type="Gene3D" id="3.40.50.620">
    <property type="entry name" value="HUPs"/>
    <property type="match status" value="1"/>
</dbReference>